<keyword evidence="2 5" id="KW-0812">Transmembrane</keyword>
<keyword evidence="3 5" id="KW-1133">Transmembrane helix</keyword>
<dbReference type="PANTHER" id="PTHR23503:SF25">
    <property type="entry name" value="MAJOR FACILITATOR SUPERFAMILY (MFS) PROFILE DOMAIN-CONTAINING PROTEIN"/>
    <property type="match status" value="1"/>
</dbReference>
<dbReference type="PANTHER" id="PTHR23503">
    <property type="entry name" value="SOLUTE CARRIER FAMILY 2"/>
    <property type="match status" value="1"/>
</dbReference>
<evidence type="ECO:0000256" key="2">
    <source>
        <dbReference type="ARBA" id="ARBA00022692"/>
    </source>
</evidence>
<feature type="transmembrane region" description="Helical" evidence="5">
    <location>
        <begin position="15"/>
        <end position="36"/>
    </location>
</feature>
<evidence type="ECO:0000256" key="5">
    <source>
        <dbReference type="SAM" id="Phobius"/>
    </source>
</evidence>
<proteinExistence type="predicted"/>
<comment type="caution">
    <text evidence="7">The sequence shown here is derived from an EMBL/GenBank/DDBJ whole genome shotgun (WGS) entry which is preliminary data.</text>
</comment>
<protein>
    <recommendedName>
        <fullName evidence="6">Major facilitator superfamily (MFS) profile domain-containing protein</fullName>
    </recommendedName>
</protein>
<evidence type="ECO:0000256" key="3">
    <source>
        <dbReference type="ARBA" id="ARBA00022989"/>
    </source>
</evidence>
<dbReference type="Proteomes" id="UP001469553">
    <property type="component" value="Unassembled WGS sequence"/>
</dbReference>
<feature type="transmembrane region" description="Helical" evidence="5">
    <location>
        <begin position="81"/>
        <end position="101"/>
    </location>
</feature>
<keyword evidence="8" id="KW-1185">Reference proteome</keyword>
<dbReference type="EMBL" id="JAHRIP010075881">
    <property type="protein sequence ID" value="MEQ2310619.1"/>
    <property type="molecule type" value="Genomic_DNA"/>
</dbReference>
<keyword evidence="4 5" id="KW-0472">Membrane</keyword>
<feature type="transmembrane region" description="Helical" evidence="5">
    <location>
        <begin position="113"/>
        <end position="131"/>
    </location>
</feature>
<evidence type="ECO:0000313" key="8">
    <source>
        <dbReference type="Proteomes" id="UP001469553"/>
    </source>
</evidence>
<dbReference type="Pfam" id="PF00083">
    <property type="entry name" value="Sugar_tr"/>
    <property type="match status" value="1"/>
</dbReference>
<name>A0ABV0ZWI8_9TELE</name>
<evidence type="ECO:0000256" key="1">
    <source>
        <dbReference type="ARBA" id="ARBA00004141"/>
    </source>
</evidence>
<evidence type="ECO:0000259" key="6">
    <source>
        <dbReference type="PROSITE" id="PS50850"/>
    </source>
</evidence>
<dbReference type="InterPro" id="IPR005828">
    <property type="entry name" value="MFS_sugar_transport-like"/>
</dbReference>
<reference evidence="7 8" key="1">
    <citation type="submission" date="2021-06" db="EMBL/GenBank/DDBJ databases">
        <authorList>
            <person name="Palmer J.M."/>
        </authorList>
    </citation>
    <scope>NUCLEOTIDE SEQUENCE [LARGE SCALE GENOMIC DNA]</scope>
    <source>
        <strain evidence="7 8">AS_MEX2019</strain>
        <tissue evidence="7">Muscle</tissue>
    </source>
</reference>
<evidence type="ECO:0000313" key="7">
    <source>
        <dbReference type="EMBL" id="MEQ2310619.1"/>
    </source>
</evidence>
<organism evidence="7 8">
    <name type="scientific">Ameca splendens</name>
    <dbReference type="NCBI Taxonomy" id="208324"/>
    <lineage>
        <taxon>Eukaryota</taxon>
        <taxon>Metazoa</taxon>
        <taxon>Chordata</taxon>
        <taxon>Craniata</taxon>
        <taxon>Vertebrata</taxon>
        <taxon>Euteleostomi</taxon>
        <taxon>Actinopterygii</taxon>
        <taxon>Neopterygii</taxon>
        <taxon>Teleostei</taxon>
        <taxon>Neoteleostei</taxon>
        <taxon>Acanthomorphata</taxon>
        <taxon>Ovalentaria</taxon>
        <taxon>Atherinomorphae</taxon>
        <taxon>Cyprinodontiformes</taxon>
        <taxon>Goodeidae</taxon>
        <taxon>Ameca</taxon>
    </lineage>
</organism>
<evidence type="ECO:0000256" key="4">
    <source>
        <dbReference type="ARBA" id="ARBA00023136"/>
    </source>
</evidence>
<dbReference type="InterPro" id="IPR045263">
    <property type="entry name" value="GLUT"/>
</dbReference>
<gene>
    <name evidence="7" type="ORF">AMECASPLE_010940</name>
</gene>
<feature type="domain" description="Major facilitator superfamily (MFS) profile" evidence="6">
    <location>
        <begin position="1"/>
        <end position="135"/>
    </location>
</feature>
<dbReference type="InterPro" id="IPR036259">
    <property type="entry name" value="MFS_trans_sf"/>
</dbReference>
<comment type="subcellular location">
    <subcellularLocation>
        <location evidence="1">Membrane</location>
        <topology evidence="1">Multi-pass membrane protein</topology>
    </subcellularLocation>
</comment>
<dbReference type="InterPro" id="IPR020846">
    <property type="entry name" value="MFS_dom"/>
</dbReference>
<feature type="transmembrane region" description="Helical" evidence="5">
    <location>
        <begin position="42"/>
        <end position="69"/>
    </location>
</feature>
<dbReference type="Gene3D" id="1.20.1250.20">
    <property type="entry name" value="MFS general substrate transporter like domains"/>
    <property type="match status" value="1"/>
</dbReference>
<dbReference type="PROSITE" id="PS50850">
    <property type="entry name" value="MFS"/>
    <property type="match status" value="1"/>
</dbReference>
<sequence>MLGCFTIERVGRKPLIIGGFLFMGLCCAGITVSVLLQAQFPFMSYMSVGCVVGIIAGFCIGPAGVPFLITAELFKQSHRPSAYTVAGCLNWLSNFTIGFVFPFLEEATGPYCYLIFCSICWGVAVYTIFIIPETKNKTFLEISQLFATKNSVQKEEPTSNSHLKLALMNGYGSLGLHDEK</sequence>
<dbReference type="SUPFAM" id="SSF103473">
    <property type="entry name" value="MFS general substrate transporter"/>
    <property type="match status" value="1"/>
</dbReference>
<accession>A0ABV0ZWI8</accession>